<evidence type="ECO:0000313" key="2">
    <source>
        <dbReference type="EMBL" id="WIY27388.1"/>
    </source>
</evidence>
<evidence type="ECO:0000313" key="3">
    <source>
        <dbReference type="Proteomes" id="UP001238334"/>
    </source>
</evidence>
<feature type="region of interest" description="Disordered" evidence="1">
    <location>
        <begin position="68"/>
        <end position="92"/>
    </location>
</feature>
<sequence>MEIEKMDLLARKRKQRGQLLKFISNYMQSHLMRSCDLSELSVQAKDEMACEIVNLFEDRFLQLRRDAPSKKGALAGSSGEAQVDLRRRQCRD</sequence>
<accession>A0A9Y2L306</accession>
<dbReference type="EMBL" id="CP127247">
    <property type="protein sequence ID" value="WIY27388.1"/>
    <property type="molecule type" value="Genomic_DNA"/>
</dbReference>
<reference evidence="2 3" key="1">
    <citation type="submission" date="2023-06" db="EMBL/GenBank/DDBJ databases">
        <title>Parasedimentitalea psychrophila sp. nov., a psychrophilic bacterium isolated from deep-sea sediment.</title>
        <authorList>
            <person name="Li A."/>
        </authorList>
    </citation>
    <scope>NUCLEOTIDE SEQUENCE [LARGE SCALE GENOMIC DNA]</scope>
    <source>
        <strain evidence="2 3">QS115</strain>
    </source>
</reference>
<organism evidence="2 3">
    <name type="scientific">Parasedimentitalea psychrophila</name>
    <dbReference type="NCBI Taxonomy" id="2997337"/>
    <lineage>
        <taxon>Bacteria</taxon>
        <taxon>Pseudomonadati</taxon>
        <taxon>Pseudomonadota</taxon>
        <taxon>Alphaproteobacteria</taxon>
        <taxon>Rhodobacterales</taxon>
        <taxon>Paracoccaceae</taxon>
        <taxon>Parasedimentitalea</taxon>
    </lineage>
</organism>
<dbReference type="Proteomes" id="UP001238334">
    <property type="component" value="Chromosome"/>
</dbReference>
<dbReference type="RefSeq" id="WP_270921050.1">
    <property type="nucleotide sequence ID" value="NZ_CP127247.1"/>
</dbReference>
<evidence type="ECO:0000256" key="1">
    <source>
        <dbReference type="SAM" id="MobiDB-lite"/>
    </source>
</evidence>
<proteinExistence type="predicted"/>
<name>A0A9Y2L306_9RHOB</name>
<dbReference type="KEGG" id="ppso:QPJ95_11005"/>
<feature type="compositionally biased region" description="Basic and acidic residues" evidence="1">
    <location>
        <begin position="83"/>
        <end position="92"/>
    </location>
</feature>
<keyword evidence="3" id="KW-1185">Reference proteome</keyword>
<protein>
    <submittedName>
        <fullName evidence="2">Uncharacterized protein</fullName>
    </submittedName>
</protein>
<gene>
    <name evidence="2" type="ORF">QPJ95_11005</name>
</gene>
<dbReference type="AlphaFoldDB" id="A0A9Y2L306"/>